<dbReference type="PANTHER" id="PTHR43161:SF23">
    <property type="entry name" value="(R,R)-BUTANEDIOL DEHYDROGENASE-RELATED"/>
    <property type="match status" value="1"/>
</dbReference>
<evidence type="ECO:0000313" key="8">
    <source>
        <dbReference type="EMBL" id="GAA1105488.1"/>
    </source>
</evidence>
<dbReference type="SUPFAM" id="SSF51735">
    <property type="entry name" value="NAD(P)-binding Rossmann-fold domains"/>
    <property type="match status" value="1"/>
</dbReference>
<gene>
    <name evidence="8" type="ORF">GCM10009668_26140</name>
</gene>
<dbReference type="Pfam" id="PF08240">
    <property type="entry name" value="ADH_N"/>
    <property type="match status" value="1"/>
</dbReference>
<evidence type="ECO:0000256" key="4">
    <source>
        <dbReference type="ARBA" id="ARBA00022833"/>
    </source>
</evidence>
<dbReference type="InterPro" id="IPR013149">
    <property type="entry name" value="ADH-like_C"/>
</dbReference>
<dbReference type="PANTHER" id="PTHR43161">
    <property type="entry name" value="SORBITOL DEHYDROGENASE"/>
    <property type="match status" value="1"/>
</dbReference>
<protein>
    <submittedName>
        <fullName evidence="8">2,3-butanediol dehydrogenase</fullName>
    </submittedName>
</protein>
<dbReference type="PROSITE" id="PS00059">
    <property type="entry name" value="ADH_ZINC"/>
    <property type="match status" value="1"/>
</dbReference>
<comment type="cofactor">
    <cofactor evidence="1 6">
        <name>Zn(2+)</name>
        <dbReference type="ChEBI" id="CHEBI:29105"/>
    </cofactor>
</comment>
<name>A0ABP4EEA9_9ACTN</name>
<dbReference type="RefSeq" id="WP_343995116.1">
    <property type="nucleotide sequence ID" value="NZ_BAAALG010000011.1"/>
</dbReference>
<evidence type="ECO:0000256" key="1">
    <source>
        <dbReference type="ARBA" id="ARBA00001947"/>
    </source>
</evidence>
<organism evidence="8 9">
    <name type="scientific">Nocardioides dubius</name>
    <dbReference type="NCBI Taxonomy" id="317019"/>
    <lineage>
        <taxon>Bacteria</taxon>
        <taxon>Bacillati</taxon>
        <taxon>Actinomycetota</taxon>
        <taxon>Actinomycetes</taxon>
        <taxon>Propionibacteriales</taxon>
        <taxon>Nocardioidaceae</taxon>
        <taxon>Nocardioides</taxon>
    </lineage>
</organism>
<evidence type="ECO:0000256" key="6">
    <source>
        <dbReference type="RuleBase" id="RU361277"/>
    </source>
</evidence>
<dbReference type="InterPro" id="IPR036291">
    <property type="entry name" value="NAD(P)-bd_dom_sf"/>
</dbReference>
<proteinExistence type="inferred from homology"/>
<sequence length="358" mass="37089">MSEVRHPASARTARAARYHGVKDVRLEQIQVPAPGAGEVTIAVSHTGVCGSDLHEYFSAQTVTPTEPHPLTGATLPVVLGHEFAGVVVEVGAGVTERAVGDRVAVRPTYSCGECASCLRGHPNTCTKLAFHGLSAHGGGLADFTNVAASMTFALPDDVSMVQGALVEPMAVAYHGVRLAVTEQTRVAFVGGAGPIGLGAIAALRSLGVATIIASDPSASRREAALRLGADEAFDPAVTTLGEALAGRTLDVAIEAAGVAAVVETAVTELGPRGTVVLLGIHERPMPFDPTSLLYREVRLAGSSTYTDDDYRAVIAAMAAGGYDPSGWVETRPLEELHSTFEELRTGGPVKVLIELQPS</sequence>
<keyword evidence="9" id="KW-1185">Reference proteome</keyword>
<dbReference type="Pfam" id="PF00107">
    <property type="entry name" value="ADH_zinc_N"/>
    <property type="match status" value="1"/>
</dbReference>
<dbReference type="SUPFAM" id="SSF50129">
    <property type="entry name" value="GroES-like"/>
    <property type="match status" value="1"/>
</dbReference>
<evidence type="ECO:0000256" key="3">
    <source>
        <dbReference type="ARBA" id="ARBA00022723"/>
    </source>
</evidence>
<reference evidence="9" key="1">
    <citation type="journal article" date="2019" name="Int. J. Syst. Evol. Microbiol.">
        <title>The Global Catalogue of Microorganisms (GCM) 10K type strain sequencing project: providing services to taxonomists for standard genome sequencing and annotation.</title>
        <authorList>
            <consortium name="The Broad Institute Genomics Platform"/>
            <consortium name="The Broad Institute Genome Sequencing Center for Infectious Disease"/>
            <person name="Wu L."/>
            <person name="Ma J."/>
        </authorList>
    </citation>
    <scope>NUCLEOTIDE SEQUENCE [LARGE SCALE GENOMIC DNA]</scope>
    <source>
        <strain evidence="9">JCM 13008</strain>
    </source>
</reference>
<feature type="domain" description="Enoyl reductase (ER)" evidence="7">
    <location>
        <begin position="20"/>
        <end position="353"/>
    </location>
</feature>
<comment type="caution">
    <text evidence="8">The sequence shown here is derived from an EMBL/GenBank/DDBJ whole genome shotgun (WGS) entry which is preliminary data.</text>
</comment>
<dbReference type="InterPro" id="IPR013154">
    <property type="entry name" value="ADH-like_N"/>
</dbReference>
<keyword evidence="4 6" id="KW-0862">Zinc</keyword>
<dbReference type="InterPro" id="IPR020843">
    <property type="entry name" value="ER"/>
</dbReference>
<dbReference type="Proteomes" id="UP001501581">
    <property type="component" value="Unassembled WGS sequence"/>
</dbReference>
<evidence type="ECO:0000256" key="5">
    <source>
        <dbReference type="ARBA" id="ARBA00023002"/>
    </source>
</evidence>
<evidence type="ECO:0000256" key="2">
    <source>
        <dbReference type="ARBA" id="ARBA00008072"/>
    </source>
</evidence>
<dbReference type="InterPro" id="IPR002328">
    <property type="entry name" value="ADH_Zn_CS"/>
</dbReference>
<dbReference type="Gene3D" id="3.90.180.10">
    <property type="entry name" value="Medium-chain alcohol dehydrogenases, catalytic domain"/>
    <property type="match status" value="1"/>
</dbReference>
<evidence type="ECO:0000313" key="9">
    <source>
        <dbReference type="Proteomes" id="UP001501581"/>
    </source>
</evidence>
<dbReference type="EMBL" id="BAAALG010000011">
    <property type="protein sequence ID" value="GAA1105488.1"/>
    <property type="molecule type" value="Genomic_DNA"/>
</dbReference>
<dbReference type="InterPro" id="IPR011032">
    <property type="entry name" value="GroES-like_sf"/>
</dbReference>
<dbReference type="Gene3D" id="3.40.50.720">
    <property type="entry name" value="NAD(P)-binding Rossmann-like Domain"/>
    <property type="match status" value="1"/>
</dbReference>
<keyword evidence="5" id="KW-0560">Oxidoreductase</keyword>
<evidence type="ECO:0000259" key="7">
    <source>
        <dbReference type="SMART" id="SM00829"/>
    </source>
</evidence>
<dbReference type="SMART" id="SM00829">
    <property type="entry name" value="PKS_ER"/>
    <property type="match status" value="1"/>
</dbReference>
<accession>A0ABP4EEA9</accession>
<comment type="similarity">
    <text evidence="2 6">Belongs to the zinc-containing alcohol dehydrogenase family.</text>
</comment>
<keyword evidence="3 6" id="KW-0479">Metal-binding</keyword>